<dbReference type="EMBL" id="JBBNAG010000009">
    <property type="protein sequence ID" value="KAK9105070.1"/>
    <property type="molecule type" value="Genomic_DNA"/>
</dbReference>
<keyword evidence="2" id="KW-1185">Reference proteome</keyword>
<accession>A0AAP0F4C1</accession>
<proteinExistence type="predicted"/>
<comment type="caution">
    <text evidence="1">The sequence shown here is derived from an EMBL/GenBank/DDBJ whole genome shotgun (WGS) entry which is preliminary data.</text>
</comment>
<protein>
    <submittedName>
        <fullName evidence="1">Uncharacterized protein</fullName>
    </submittedName>
</protein>
<evidence type="ECO:0000313" key="1">
    <source>
        <dbReference type="EMBL" id="KAK9105070.1"/>
    </source>
</evidence>
<dbReference type="Proteomes" id="UP001419268">
    <property type="component" value="Unassembled WGS sequence"/>
</dbReference>
<gene>
    <name evidence="1" type="ORF">Scep_021914</name>
</gene>
<reference evidence="1 2" key="1">
    <citation type="submission" date="2024-01" db="EMBL/GenBank/DDBJ databases">
        <title>Genome assemblies of Stephania.</title>
        <authorList>
            <person name="Yang L."/>
        </authorList>
    </citation>
    <scope>NUCLEOTIDE SEQUENCE [LARGE SCALE GENOMIC DNA]</scope>
    <source>
        <strain evidence="1">JXDWG</strain>
        <tissue evidence="1">Leaf</tissue>
    </source>
</reference>
<sequence length="55" mass="6153">MLHELLLALLGYTSDLNIDERDHRKSFGLSSDSSISEECNFTVAPDLSILQPCEQ</sequence>
<evidence type="ECO:0000313" key="2">
    <source>
        <dbReference type="Proteomes" id="UP001419268"/>
    </source>
</evidence>
<name>A0AAP0F4C1_9MAGN</name>
<organism evidence="1 2">
    <name type="scientific">Stephania cephalantha</name>
    <dbReference type="NCBI Taxonomy" id="152367"/>
    <lineage>
        <taxon>Eukaryota</taxon>
        <taxon>Viridiplantae</taxon>
        <taxon>Streptophyta</taxon>
        <taxon>Embryophyta</taxon>
        <taxon>Tracheophyta</taxon>
        <taxon>Spermatophyta</taxon>
        <taxon>Magnoliopsida</taxon>
        <taxon>Ranunculales</taxon>
        <taxon>Menispermaceae</taxon>
        <taxon>Menispermoideae</taxon>
        <taxon>Cissampelideae</taxon>
        <taxon>Stephania</taxon>
    </lineage>
</organism>
<dbReference type="AlphaFoldDB" id="A0AAP0F4C1"/>